<dbReference type="Proteomes" id="UP000315289">
    <property type="component" value="Unassembled WGS sequence"/>
</dbReference>
<keyword evidence="1" id="KW-1133">Transmembrane helix</keyword>
<protein>
    <submittedName>
        <fullName evidence="2">Uncharacterized protein</fullName>
    </submittedName>
</protein>
<gene>
    <name evidence="2" type="ORF">NARC_130022</name>
</gene>
<comment type="caution">
    <text evidence="2">The sequence shown here is derived from an EMBL/GenBank/DDBJ whole genome shotgun (WGS) entry which is preliminary data.</text>
</comment>
<dbReference type="EMBL" id="VOAH01000013">
    <property type="protein sequence ID" value="TVP39683.1"/>
    <property type="molecule type" value="Genomic_DNA"/>
</dbReference>
<keyword evidence="1" id="KW-0812">Transmembrane</keyword>
<keyword evidence="3" id="KW-1185">Reference proteome</keyword>
<organism evidence="2 3">
    <name type="scientific">Candidatus Nitrosocosmicus arcticus</name>
    <dbReference type="NCBI Taxonomy" id="2035267"/>
    <lineage>
        <taxon>Archaea</taxon>
        <taxon>Nitrososphaerota</taxon>
        <taxon>Nitrososphaeria</taxon>
        <taxon>Nitrososphaerales</taxon>
        <taxon>Nitrososphaeraceae</taxon>
        <taxon>Candidatus Nitrosocosmicus</taxon>
    </lineage>
</organism>
<evidence type="ECO:0000256" key="1">
    <source>
        <dbReference type="SAM" id="Phobius"/>
    </source>
</evidence>
<sequence length="54" mass="5899">MNWSIEDFVYGAIDGAVTTFAVVAGIVGGITFSISCSDFRVCKLVCRWFCNGDR</sequence>
<name>A0A557SSU7_9ARCH</name>
<dbReference type="AlphaFoldDB" id="A0A557SSU7"/>
<proteinExistence type="predicted"/>
<keyword evidence="1" id="KW-0472">Membrane</keyword>
<reference evidence="2 3" key="1">
    <citation type="journal article" date="2019" name="Front. Microbiol.">
        <title>Ammonia Oxidation by the Arctic Terrestrial Thaumarchaeote Candidatus Nitrosocosmicus arcticus Is Stimulated by Increasing Temperatures.</title>
        <authorList>
            <person name="Alves R.J.E."/>
            <person name="Kerou M."/>
            <person name="Zappe A."/>
            <person name="Bittner R."/>
            <person name="Abby S.S."/>
            <person name="Schmidt H.A."/>
            <person name="Pfeifer K."/>
            <person name="Schleper C."/>
        </authorList>
    </citation>
    <scope>NUCLEOTIDE SEQUENCE [LARGE SCALE GENOMIC DNA]</scope>
    <source>
        <strain evidence="2 3">Kfb</strain>
    </source>
</reference>
<evidence type="ECO:0000313" key="2">
    <source>
        <dbReference type="EMBL" id="TVP39683.1"/>
    </source>
</evidence>
<dbReference type="RefSeq" id="WP_222424921.1">
    <property type="nucleotide sequence ID" value="NZ_ML675588.1"/>
</dbReference>
<feature type="transmembrane region" description="Helical" evidence="1">
    <location>
        <begin position="12"/>
        <end position="34"/>
    </location>
</feature>
<accession>A0A557SSU7</accession>
<evidence type="ECO:0000313" key="3">
    <source>
        <dbReference type="Proteomes" id="UP000315289"/>
    </source>
</evidence>